<dbReference type="Proteomes" id="UP000014400">
    <property type="component" value="Unassembled WGS sequence"/>
</dbReference>
<evidence type="ECO:0000259" key="15">
    <source>
        <dbReference type="Pfam" id="PF00593"/>
    </source>
</evidence>
<keyword evidence="7" id="KW-0406">Ion transport</keyword>
<dbReference type="InterPro" id="IPR000531">
    <property type="entry name" value="Beta-barrel_TonB"/>
</dbReference>
<evidence type="ECO:0000256" key="11">
    <source>
        <dbReference type="ARBA" id="ARBA00023237"/>
    </source>
</evidence>
<dbReference type="PANTHER" id="PTHR30069">
    <property type="entry name" value="TONB-DEPENDENT OUTER MEMBRANE RECEPTOR"/>
    <property type="match status" value="1"/>
</dbReference>
<evidence type="ECO:0000256" key="14">
    <source>
        <dbReference type="SAM" id="SignalP"/>
    </source>
</evidence>
<comment type="similarity">
    <text evidence="2 12 13">Belongs to the TonB-dependent receptor family.</text>
</comment>
<sequence length="709" mass="77279">MTISSILKTVALTVFLTIMQHHKFLAALPLALAVSAAWAADDGYTTLDTSVVSASGYAQDTREAPASITVIDSKELMTKPIGDIGTAVSDVPGVDITTTKMGTSQIYIRGFSSDYTLLMVDGRRQNSDSAMNSLNGFEAGGIFMPPPGAVERVEVMRGPASTIYGSDGIGGAVNIIMKKHVNEFTGSLSIDRTQFTDSDWDDRWSAGAYLGIPLKEGVASLLLRGRYFDREKSNLHKPSGGYASHSPSDGYTGNIGGRLNLSPNEDNDLYLDVDYTHFKGGTMSTSQAGYEAHRWFDKYAVVVGHDGRFSFGDLSTYFQFQGLDLIKTKTGPATVSGQGGIFDTANKTTKGSLSDPLMSSKHYVFATKLKTPVSLDGYGDMVVQTGLDVDYSTFKDNFNEGTEITGKTLDQTQIAVFGESEYFINENWIATLGARVHWSDIFDFHFAPRAYLVWKPAEAFSIKGGVANGYRTPEARQLTDGAYSVSVRGAPNHTYGNPDLKPEESWNYELSSTVKLGQAASVTAGVFYTDFKNKIDTVKINYVDENSYDAQDVNFGKVTAKGVELLFQTAAFYGVSFKGGYTYTHAEIEGGVNDGLRPNSMPRHSINARADYDNGGLNVFVKALAKLDAMSEQISSGRGGGAATYSSTKYKNYTQVDIGVNYTFEKQHHFSAALNNVFDKGLEYGADGSNLYREFFDGRNVWLGYTYTF</sequence>
<dbReference type="Pfam" id="PF07715">
    <property type="entry name" value="Plug"/>
    <property type="match status" value="1"/>
</dbReference>
<feature type="domain" description="TonB-dependent receptor-like beta-barrel" evidence="15">
    <location>
        <begin position="248"/>
        <end position="677"/>
    </location>
</feature>
<evidence type="ECO:0000256" key="7">
    <source>
        <dbReference type="ARBA" id="ARBA00023065"/>
    </source>
</evidence>
<comment type="subcellular location">
    <subcellularLocation>
        <location evidence="1 12">Cell outer membrane</location>
        <topology evidence="1 12">Multi-pass membrane protein</topology>
    </subcellularLocation>
</comment>
<dbReference type="STRING" id="1203554.HMPREF1476_00727"/>
<keyword evidence="6 14" id="KW-0732">Signal</keyword>
<evidence type="ECO:0000313" key="18">
    <source>
        <dbReference type="Proteomes" id="UP000014400"/>
    </source>
</evidence>
<dbReference type="GO" id="GO:0009279">
    <property type="term" value="C:cell outer membrane"/>
    <property type="evidence" value="ECO:0007669"/>
    <property type="project" value="UniProtKB-SubCell"/>
</dbReference>
<keyword evidence="5 12" id="KW-0812">Transmembrane</keyword>
<dbReference type="eggNOG" id="COG4771">
    <property type="taxonomic scope" value="Bacteria"/>
</dbReference>
<comment type="caution">
    <text evidence="17">The sequence shown here is derived from an EMBL/GenBank/DDBJ whole genome shotgun (WGS) entry which is preliminary data.</text>
</comment>
<keyword evidence="11 12" id="KW-0998">Cell outer membrane</keyword>
<dbReference type="PATRIC" id="fig|1203554.3.peg.720"/>
<keyword evidence="8 13" id="KW-0798">TonB box</keyword>
<keyword evidence="9 12" id="KW-0472">Membrane</keyword>
<dbReference type="Pfam" id="PF00593">
    <property type="entry name" value="TonB_dep_Rec_b-barrel"/>
    <property type="match status" value="1"/>
</dbReference>
<dbReference type="CDD" id="cd01347">
    <property type="entry name" value="ligand_gated_channel"/>
    <property type="match status" value="1"/>
</dbReference>
<evidence type="ECO:0000259" key="16">
    <source>
        <dbReference type="Pfam" id="PF07715"/>
    </source>
</evidence>
<dbReference type="HOGENOM" id="CLU_008287_18_2_4"/>
<accession>S3BF31</accession>
<gene>
    <name evidence="17" type="ORF">HMPREF1476_00727</name>
</gene>
<organism evidence="17 18">
    <name type="scientific">Sutterella wadsworthensis HGA0223</name>
    <dbReference type="NCBI Taxonomy" id="1203554"/>
    <lineage>
        <taxon>Bacteria</taxon>
        <taxon>Pseudomonadati</taxon>
        <taxon>Pseudomonadota</taxon>
        <taxon>Betaproteobacteria</taxon>
        <taxon>Burkholderiales</taxon>
        <taxon>Sutterellaceae</taxon>
        <taxon>Sutterella</taxon>
    </lineage>
</organism>
<proteinExistence type="inferred from homology"/>
<evidence type="ECO:0000256" key="1">
    <source>
        <dbReference type="ARBA" id="ARBA00004571"/>
    </source>
</evidence>
<evidence type="ECO:0000256" key="8">
    <source>
        <dbReference type="ARBA" id="ARBA00023077"/>
    </source>
</evidence>
<reference evidence="17 18" key="1">
    <citation type="submission" date="2013-04" db="EMBL/GenBank/DDBJ databases">
        <title>The Genome Sequence of Sutterella wadsworthensis HGA0223.</title>
        <authorList>
            <consortium name="The Broad Institute Genomics Platform"/>
            <person name="Earl A."/>
            <person name="Ward D."/>
            <person name="Feldgarden M."/>
            <person name="Gevers D."/>
            <person name="Schmidt T.M."/>
            <person name="Dover J."/>
            <person name="Dai D."/>
            <person name="Walker B."/>
            <person name="Young S."/>
            <person name="Zeng Q."/>
            <person name="Gargeya S."/>
            <person name="Fitzgerald M."/>
            <person name="Haas B."/>
            <person name="Abouelleil A."/>
            <person name="Allen A.W."/>
            <person name="Alvarado L."/>
            <person name="Arachchi H.M."/>
            <person name="Berlin A.M."/>
            <person name="Chapman S.B."/>
            <person name="Gainer-Dewar J."/>
            <person name="Goldberg J."/>
            <person name="Griggs A."/>
            <person name="Gujja S."/>
            <person name="Hansen M."/>
            <person name="Howarth C."/>
            <person name="Imamovic A."/>
            <person name="Ireland A."/>
            <person name="Larimer J."/>
            <person name="McCowan C."/>
            <person name="Murphy C."/>
            <person name="Pearson M."/>
            <person name="Poon T.W."/>
            <person name="Priest M."/>
            <person name="Roberts A."/>
            <person name="Saif S."/>
            <person name="Shea T."/>
            <person name="Sisk P."/>
            <person name="Sykes S."/>
            <person name="Wortman J."/>
            <person name="Nusbaum C."/>
            <person name="Birren B."/>
        </authorList>
    </citation>
    <scope>NUCLEOTIDE SEQUENCE [LARGE SCALE GENOMIC DNA]</scope>
    <source>
        <strain evidence="17 18">HGA0223</strain>
    </source>
</reference>
<evidence type="ECO:0000256" key="2">
    <source>
        <dbReference type="ARBA" id="ARBA00009810"/>
    </source>
</evidence>
<evidence type="ECO:0000313" key="17">
    <source>
        <dbReference type="EMBL" id="EPD99923.1"/>
    </source>
</evidence>
<dbReference type="EMBL" id="ATCF01000012">
    <property type="protein sequence ID" value="EPD99923.1"/>
    <property type="molecule type" value="Genomic_DNA"/>
</dbReference>
<evidence type="ECO:0000256" key="10">
    <source>
        <dbReference type="ARBA" id="ARBA00023170"/>
    </source>
</evidence>
<dbReference type="PANTHER" id="PTHR30069:SF53">
    <property type="entry name" value="COLICIN I RECEPTOR-RELATED"/>
    <property type="match status" value="1"/>
</dbReference>
<feature type="signal peptide" evidence="14">
    <location>
        <begin position="1"/>
        <end position="39"/>
    </location>
</feature>
<dbReference type="AlphaFoldDB" id="S3BF31"/>
<evidence type="ECO:0000256" key="13">
    <source>
        <dbReference type="RuleBase" id="RU003357"/>
    </source>
</evidence>
<feature type="chain" id="PRO_5004506211" description="TonB-dependent siderophore receptor" evidence="14">
    <location>
        <begin position="40"/>
        <end position="709"/>
    </location>
</feature>
<dbReference type="InterPro" id="IPR039426">
    <property type="entry name" value="TonB-dep_rcpt-like"/>
</dbReference>
<name>S3BF31_9BURK</name>
<evidence type="ECO:0008006" key="19">
    <source>
        <dbReference type="Google" id="ProtNLM"/>
    </source>
</evidence>
<dbReference type="InterPro" id="IPR012910">
    <property type="entry name" value="Plug_dom"/>
</dbReference>
<protein>
    <recommendedName>
        <fullName evidence="19">TonB-dependent siderophore receptor</fullName>
    </recommendedName>
</protein>
<dbReference type="Gene3D" id="2.40.170.20">
    <property type="entry name" value="TonB-dependent receptor, beta-barrel domain"/>
    <property type="match status" value="1"/>
</dbReference>
<dbReference type="GO" id="GO:0044718">
    <property type="term" value="P:siderophore transmembrane transport"/>
    <property type="evidence" value="ECO:0007669"/>
    <property type="project" value="TreeGrafter"/>
</dbReference>
<keyword evidence="10" id="KW-0675">Receptor</keyword>
<keyword evidence="4 12" id="KW-1134">Transmembrane beta strand</keyword>
<dbReference type="PROSITE" id="PS52016">
    <property type="entry name" value="TONB_DEPENDENT_REC_3"/>
    <property type="match status" value="1"/>
</dbReference>
<dbReference type="RefSeq" id="WP_016474070.1">
    <property type="nucleotide sequence ID" value="NZ_KE150480.1"/>
</dbReference>
<dbReference type="Gene3D" id="2.170.130.10">
    <property type="entry name" value="TonB-dependent receptor, plug domain"/>
    <property type="match status" value="1"/>
</dbReference>
<keyword evidence="3 12" id="KW-0813">Transport</keyword>
<dbReference type="InterPro" id="IPR036942">
    <property type="entry name" value="Beta-barrel_TonB_sf"/>
</dbReference>
<dbReference type="InterPro" id="IPR037066">
    <property type="entry name" value="Plug_dom_sf"/>
</dbReference>
<evidence type="ECO:0000256" key="3">
    <source>
        <dbReference type="ARBA" id="ARBA00022448"/>
    </source>
</evidence>
<evidence type="ECO:0000256" key="12">
    <source>
        <dbReference type="PROSITE-ProRule" id="PRU01360"/>
    </source>
</evidence>
<dbReference type="GO" id="GO:0015344">
    <property type="term" value="F:siderophore uptake transmembrane transporter activity"/>
    <property type="evidence" value="ECO:0007669"/>
    <property type="project" value="TreeGrafter"/>
</dbReference>
<evidence type="ECO:0000256" key="6">
    <source>
        <dbReference type="ARBA" id="ARBA00022729"/>
    </source>
</evidence>
<evidence type="ECO:0000256" key="4">
    <source>
        <dbReference type="ARBA" id="ARBA00022452"/>
    </source>
</evidence>
<feature type="domain" description="TonB-dependent receptor plug" evidence="16">
    <location>
        <begin position="61"/>
        <end position="172"/>
    </location>
</feature>
<dbReference type="SUPFAM" id="SSF56935">
    <property type="entry name" value="Porins"/>
    <property type="match status" value="1"/>
</dbReference>
<evidence type="ECO:0000256" key="9">
    <source>
        <dbReference type="ARBA" id="ARBA00023136"/>
    </source>
</evidence>
<evidence type="ECO:0000256" key="5">
    <source>
        <dbReference type="ARBA" id="ARBA00022692"/>
    </source>
</evidence>
<keyword evidence="18" id="KW-1185">Reference proteome</keyword>